<organism evidence="1 2">
    <name type="scientific">Agaribacillus aureus</name>
    <dbReference type="NCBI Taxonomy" id="3051825"/>
    <lineage>
        <taxon>Bacteria</taxon>
        <taxon>Pseudomonadati</taxon>
        <taxon>Bacteroidota</taxon>
        <taxon>Cytophagia</taxon>
        <taxon>Cytophagales</taxon>
        <taxon>Splendidivirgaceae</taxon>
        <taxon>Agaribacillus</taxon>
    </lineage>
</organism>
<dbReference type="RefSeq" id="WP_346758732.1">
    <property type="nucleotide sequence ID" value="NZ_JAUJEB010000003.1"/>
</dbReference>
<dbReference type="EMBL" id="JAUJEB010000003">
    <property type="protein sequence ID" value="MDN5213392.1"/>
    <property type="molecule type" value="Genomic_DNA"/>
</dbReference>
<keyword evidence="2" id="KW-1185">Reference proteome</keyword>
<gene>
    <name evidence="1" type="ORF">QQ020_15080</name>
</gene>
<name>A0ABT8L8R4_9BACT</name>
<protein>
    <submittedName>
        <fullName evidence="1">DUF4861 domain-containing protein</fullName>
    </submittedName>
</protein>
<dbReference type="Pfam" id="PF16153">
    <property type="entry name" value="DUF4861"/>
    <property type="match status" value="1"/>
</dbReference>
<dbReference type="InterPro" id="IPR032342">
    <property type="entry name" value="DUF4861"/>
</dbReference>
<reference evidence="1" key="1">
    <citation type="submission" date="2023-06" db="EMBL/GenBank/DDBJ databases">
        <title>Genomic of Agaribacillus aureum.</title>
        <authorList>
            <person name="Wang G."/>
        </authorList>
    </citation>
    <scope>NUCLEOTIDE SEQUENCE</scope>
    <source>
        <strain evidence="1">BMA12</strain>
    </source>
</reference>
<dbReference type="Proteomes" id="UP001172083">
    <property type="component" value="Unassembled WGS sequence"/>
</dbReference>
<accession>A0ABT8L8R4</accession>
<proteinExistence type="predicted"/>
<evidence type="ECO:0000313" key="2">
    <source>
        <dbReference type="Proteomes" id="UP001172083"/>
    </source>
</evidence>
<comment type="caution">
    <text evidence="1">The sequence shown here is derived from an EMBL/GenBank/DDBJ whole genome shotgun (WGS) entry which is preliminary data.</text>
</comment>
<sequence>MRNINNLLRFLTIPFAVSFITVGCGPKNSFELINSSDLSLEDHPVIVDRQSFKDVRGLPVVRGEDNKIIPTQLEDVDQDGDWDQLIFQSSFGPGEKKVLRYDWVDRDQYPAFASRTQVYLGHSPERNNVFNPVKSHIRPQDHIAESQPYLYQYEGPGWESELVAFRNYFDSRNGKDIFGKAKPKLYVDSIGLGEDYHALHDWGMDILKVGTSLGAGALAMLKNDSLYRLTGTGKASFTIISNGPVRSVFELRYKDWKVNGSSYELVETITIWGGKRWYESHVQLLGGHPEDTVVTGIVNLKKVPSTMLESAGWQVLYSHGKQSENNDMLGMSLLIPNEHFAGFDKAPADGNGVTNTYTAYLKPQDGAYKFIFYAGWQGEDPGFLDKNFFEKKLMTETAQLSRTIVLNFNK</sequence>
<evidence type="ECO:0000313" key="1">
    <source>
        <dbReference type="EMBL" id="MDN5213392.1"/>
    </source>
</evidence>
<dbReference type="PROSITE" id="PS51257">
    <property type="entry name" value="PROKAR_LIPOPROTEIN"/>
    <property type="match status" value="1"/>
</dbReference>